<dbReference type="UniPathway" id="UPA00047">
    <property type="reaction ID" value="UER00058"/>
</dbReference>
<dbReference type="GO" id="GO:0004084">
    <property type="term" value="F:branched-chain-amino-acid transaminase activity"/>
    <property type="evidence" value="ECO:0007669"/>
    <property type="project" value="UniProtKB-EC"/>
</dbReference>
<dbReference type="InterPro" id="IPR050571">
    <property type="entry name" value="Class-IV_PLP-Dep_Aminotrnsfr"/>
</dbReference>
<evidence type="ECO:0000313" key="15">
    <source>
        <dbReference type="EMBL" id="SDF87560.1"/>
    </source>
</evidence>
<dbReference type="UniPathway" id="UPA00048">
    <property type="reaction ID" value="UER00073"/>
</dbReference>
<evidence type="ECO:0000256" key="4">
    <source>
        <dbReference type="ARBA" id="ARBA00004931"/>
    </source>
</evidence>
<comment type="function">
    <text evidence="2 14">Acts on leucine, isoleucine and valine.</text>
</comment>
<evidence type="ECO:0000256" key="13">
    <source>
        <dbReference type="ARBA" id="ARBA00049229"/>
    </source>
</evidence>
<keyword evidence="10 14" id="KW-0100">Branched-chain amino acid biosynthesis</keyword>
<evidence type="ECO:0000256" key="7">
    <source>
        <dbReference type="ARBA" id="ARBA00022576"/>
    </source>
</evidence>
<reference evidence="15 16" key="1">
    <citation type="submission" date="2016-10" db="EMBL/GenBank/DDBJ databases">
        <authorList>
            <person name="Varghese N."/>
            <person name="Submissions S."/>
        </authorList>
    </citation>
    <scope>NUCLEOTIDE SEQUENCE [LARGE SCALE GENOMIC DNA]</scope>
    <source>
        <strain evidence="15 16">DSM 18839</strain>
    </source>
</reference>
<dbReference type="OrthoDB" id="9805628at2"/>
<dbReference type="GO" id="GO:0009098">
    <property type="term" value="P:L-leucine biosynthetic process"/>
    <property type="evidence" value="ECO:0007669"/>
    <property type="project" value="UniProtKB-UniPathway"/>
</dbReference>
<comment type="pathway">
    <text evidence="3 14">Amino-acid biosynthesis; L-isoleucine biosynthesis; L-isoleucine from 2-oxobutanoate: step 4/4.</text>
</comment>
<sequence>MATPKYVFMDDRIVPWNEGTVHVDTAAFKFGSAVFEGVRGYWNADEQEMYLFRMAEHMNRLVFSQRFMRYDEIITPEYVTEKTIELIRANGIQGENVHIMTTTYVAGHGGQNVTGPIKLAITAQERPRTAKITDGISAQVSSWMRVPDNAMPMRAKVNANYQNGRLATLQAVADDYDTAILLNSRGKVAEGPGMCFFLVRDGVPITPHTSSDILESITRSTVLQLLEEMGTPAVEREVDRSELVAADEAFFCGTAWEVTPITSIDKLAVGTGKVGPLTKKLQERYFDVCHGTSGAHPEWRAPVYGAAKANAAE</sequence>
<dbReference type="InterPro" id="IPR043132">
    <property type="entry name" value="BCAT-like_C"/>
</dbReference>
<keyword evidence="9 14" id="KW-0663">Pyridoxal phosphate</keyword>
<dbReference type="Gene3D" id="3.20.10.10">
    <property type="entry name" value="D-amino Acid Aminotransferase, subunit A, domain 2"/>
    <property type="match status" value="1"/>
</dbReference>
<comment type="similarity">
    <text evidence="6 14">Belongs to the class-IV pyridoxal-phosphate-dependent aminotransferase family.</text>
</comment>
<evidence type="ECO:0000256" key="9">
    <source>
        <dbReference type="ARBA" id="ARBA00022898"/>
    </source>
</evidence>
<dbReference type="Gene3D" id="3.30.470.10">
    <property type="match status" value="1"/>
</dbReference>
<comment type="catalytic activity">
    <reaction evidence="13 14">
        <text>L-leucine + 2-oxoglutarate = 4-methyl-2-oxopentanoate + L-glutamate</text>
        <dbReference type="Rhea" id="RHEA:18321"/>
        <dbReference type="ChEBI" id="CHEBI:16810"/>
        <dbReference type="ChEBI" id="CHEBI:17865"/>
        <dbReference type="ChEBI" id="CHEBI:29985"/>
        <dbReference type="ChEBI" id="CHEBI:57427"/>
        <dbReference type="EC" id="2.6.1.42"/>
    </reaction>
</comment>
<keyword evidence="8 14" id="KW-0808">Transferase</keyword>
<evidence type="ECO:0000256" key="5">
    <source>
        <dbReference type="ARBA" id="ARBA00005072"/>
    </source>
</evidence>
<dbReference type="AlphaFoldDB" id="A0A8G2EYM6"/>
<keyword evidence="7 14" id="KW-0032">Aminotransferase</keyword>
<dbReference type="UniPathway" id="UPA00049">
    <property type="reaction ID" value="UER00062"/>
</dbReference>
<evidence type="ECO:0000256" key="8">
    <source>
        <dbReference type="ARBA" id="ARBA00022679"/>
    </source>
</evidence>
<dbReference type="Pfam" id="PF01063">
    <property type="entry name" value="Aminotran_4"/>
    <property type="match status" value="1"/>
</dbReference>
<evidence type="ECO:0000256" key="2">
    <source>
        <dbReference type="ARBA" id="ARBA00003109"/>
    </source>
</evidence>
<dbReference type="EC" id="2.6.1.42" evidence="14"/>
<dbReference type="EMBL" id="FNBW01000007">
    <property type="protein sequence ID" value="SDF87560.1"/>
    <property type="molecule type" value="Genomic_DNA"/>
</dbReference>
<evidence type="ECO:0000313" key="16">
    <source>
        <dbReference type="Proteomes" id="UP000198615"/>
    </source>
</evidence>
<dbReference type="GO" id="GO:0009097">
    <property type="term" value="P:isoleucine biosynthetic process"/>
    <property type="evidence" value="ECO:0007669"/>
    <property type="project" value="UniProtKB-UniPathway"/>
</dbReference>
<evidence type="ECO:0000256" key="14">
    <source>
        <dbReference type="RuleBase" id="RU364094"/>
    </source>
</evidence>
<protein>
    <recommendedName>
        <fullName evidence="14">Branched-chain-amino-acid aminotransferase</fullName>
        <shortName evidence="14">BCAT</shortName>
        <ecNumber evidence="14">2.6.1.42</ecNumber>
    </recommendedName>
</protein>
<evidence type="ECO:0000256" key="3">
    <source>
        <dbReference type="ARBA" id="ARBA00004824"/>
    </source>
</evidence>
<comment type="cofactor">
    <cofactor evidence="1 14">
        <name>pyridoxal 5'-phosphate</name>
        <dbReference type="ChEBI" id="CHEBI:597326"/>
    </cofactor>
</comment>
<dbReference type="Proteomes" id="UP000198615">
    <property type="component" value="Unassembled WGS sequence"/>
</dbReference>
<comment type="pathway">
    <text evidence="5 14">Amino-acid biosynthesis; L-leucine biosynthesis; L-leucine from 3-methyl-2-oxobutanoate: step 4/4.</text>
</comment>
<organism evidence="15 16">
    <name type="scientific">Thalassobaculum litoreum DSM 18839</name>
    <dbReference type="NCBI Taxonomy" id="1123362"/>
    <lineage>
        <taxon>Bacteria</taxon>
        <taxon>Pseudomonadati</taxon>
        <taxon>Pseudomonadota</taxon>
        <taxon>Alphaproteobacteria</taxon>
        <taxon>Rhodospirillales</taxon>
        <taxon>Thalassobaculaceae</taxon>
        <taxon>Thalassobaculum</taxon>
    </lineage>
</organism>
<keyword evidence="16" id="KW-1185">Reference proteome</keyword>
<evidence type="ECO:0000256" key="6">
    <source>
        <dbReference type="ARBA" id="ARBA00009320"/>
    </source>
</evidence>
<keyword evidence="14" id="KW-0028">Amino-acid biosynthesis</keyword>
<dbReference type="RefSeq" id="WP_028794127.1">
    <property type="nucleotide sequence ID" value="NZ_FNBW01000007.1"/>
</dbReference>
<dbReference type="InterPro" id="IPR005785">
    <property type="entry name" value="B_amino_transI"/>
</dbReference>
<evidence type="ECO:0000256" key="11">
    <source>
        <dbReference type="ARBA" id="ARBA00048212"/>
    </source>
</evidence>
<accession>A0A8G2EYM6</accession>
<dbReference type="CDD" id="cd00449">
    <property type="entry name" value="PLPDE_IV"/>
    <property type="match status" value="1"/>
</dbReference>
<dbReference type="NCBIfam" id="TIGR01122">
    <property type="entry name" value="ilvE_I"/>
    <property type="match status" value="1"/>
</dbReference>
<dbReference type="InterPro" id="IPR001544">
    <property type="entry name" value="Aminotrans_IV"/>
</dbReference>
<gene>
    <name evidence="14" type="primary">ilvE</name>
    <name evidence="15" type="ORF">SAMN05660686_02648</name>
</gene>
<name>A0A8G2EYM6_9PROT</name>
<dbReference type="PANTHER" id="PTHR42743:SF4">
    <property type="entry name" value="BRANCHED-CHAIN-AMINO-ACID AMINOTRANSFERASE-RELATED"/>
    <property type="match status" value="1"/>
</dbReference>
<dbReference type="GO" id="GO:0009099">
    <property type="term" value="P:L-valine biosynthetic process"/>
    <property type="evidence" value="ECO:0007669"/>
    <property type="project" value="UniProtKB-UniPathway"/>
</dbReference>
<comment type="catalytic activity">
    <reaction evidence="12 14">
        <text>L-isoleucine + 2-oxoglutarate = (S)-3-methyl-2-oxopentanoate + L-glutamate</text>
        <dbReference type="Rhea" id="RHEA:24801"/>
        <dbReference type="ChEBI" id="CHEBI:16810"/>
        <dbReference type="ChEBI" id="CHEBI:29985"/>
        <dbReference type="ChEBI" id="CHEBI:35146"/>
        <dbReference type="ChEBI" id="CHEBI:58045"/>
        <dbReference type="EC" id="2.6.1.42"/>
    </reaction>
</comment>
<dbReference type="SUPFAM" id="SSF56752">
    <property type="entry name" value="D-aminoacid aminotransferase-like PLP-dependent enzymes"/>
    <property type="match status" value="1"/>
</dbReference>
<dbReference type="InterPro" id="IPR036038">
    <property type="entry name" value="Aminotransferase-like"/>
</dbReference>
<dbReference type="PANTHER" id="PTHR42743">
    <property type="entry name" value="AMINO-ACID AMINOTRANSFERASE"/>
    <property type="match status" value="1"/>
</dbReference>
<dbReference type="NCBIfam" id="NF005146">
    <property type="entry name" value="PRK06606.1"/>
    <property type="match status" value="1"/>
</dbReference>
<evidence type="ECO:0000256" key="10">
    <source>
        <dbReference type="ARBA" id="ARBA00023304"/>
    </source>
</evidence>
<comment type="catalytic activity">
    <reaction evidence="11 14">
        <text>L-valine + 2-oxoglutarate = 3-methyl-2-oxobutanoate + L-glutamate</text>
        <dbReference type="Rhea" id="RHEA:24813"/>
        <dbReference type="ChEBI" id="CHEBI:11851"/>
        <dbReference type="ChEBI" id="CHEBI:16810"/>
        <dbReference type="ChEBI" id="CHEBI:29985"/>
        <dbReference type="ChEBI" id="CHEBI:57762"/>
        <dbReference type="EC" id="2.6.1.42"/>
    </reaction>
</comment>
<dbReference type="InterPro" id="IPR043131">
    <property type="entry name" value="BCAT-like_N"/>
</dbReference>
<proteinExistence type="inferred from homology"/>
<evidence type="ECO:0000256" key="1">
    <source>
        <dbReference type="ARBA" id="ARBA00001933"/>
    </source>
</evidence>
<evidence type="ECO:0000256" key="12">
    <source>
        <dbReference type="ARBA" id="ARBA00048798"/>
    </source>
</evidence>
<comment type="caution">
    <text evidence="15">The sequence shown here is derived from an EMBL/GenBank/DDBJ whole genome shotgun (WGS) entry which is preliminary data.</text>
</comment>
<comment type="pathway">
    <text evidence="4 14">Amino-acid biosynthesis; L-valine biosynthesis; L-valine from pyruvate: step 4/4.</text>
</comment>
<dbReference type="FunFam" id="3.20.10.10:FF:000002">
    <property type="entry name" value="D-alanine aminotransferase"/>
    <property type="match status" value="1"/>
</dbReference>